<sequence length="103" mass="11563">MALLGYGSPRVRPMGPILKRVVSLNSAILYEHFDMSHDSVRLRRLVGVSKNAAWWNRATSQNLVNHVRSGPETFLLPLGPKWGLIFIFSPEKTPGMHFKIPGP</sequence>
<accession>A0A8X6JRH8</accession>
<reference evidence="1" key="1">
    <citation type="submission" date="2020-08" db="EMBL/GenBank/DDBJ databases">
        <title>Multicomponent nature underlies the extraordinary mechanical properties of spider dragline silk.</title>
        <authorList>
            <person name="Kono N."/>
            <person name="Nakamura H."/>
            <person name="Mori M."/>
            <person name="Yoshida Y."/>
            <person name="Ohtoshi R."/>
            <person name="Malay A.D."/>
            <person name="Moran D.A.P."/>
            <person name="Tomita M."/>
            <person name="Numata K."/>
            <person name="Arakawa K."/>
        </authorList>
    </citation>
    <scope>NUCLEOTIDE SEQUENCE</scope>
</reference>
<dbReference type="AlphaFoldDB" id="A0A8X6JRH8"/>
<dbReference type="EMBL" id="BMAW01092382">
    <property type="protein sequence ID" value="GFS54543.1"/>
    <property type="molecule type" value="Genomic_DNA"/>
</dbReference>
<gene>
    <name evidence="1" type="ORF">NPIL_639711</name>
</gene>
<comment type="caution">
    <text evidence="1">The sequence shown here is derived from an EMBL/GenBank/DDBJ whole genome shotgun (WGS) entry which is preliminary data.</text>
</comment>
<evidence type="ECO:0000313" key="1">
    <source>
        <dbReference type="EMBL" id="GFS54543.1"/>
    </source>
</evidence>
<name>A0A8X6JRH8_NEPPI</name>
<organism evidence="1 2">
    <name type="scientific">Nephila pilipes</name>
    <name type="common">Giant wood spider</name>
    <name type="synonym">Nephila maculata</name>
    <dbReference type="NCBI Taxonomy" id="299642"/>
    <lineage>
        <taxon>Eukaryota</taxon>
        <taxon>Metazoa</taxon>
        <taxon>Ecdysozoa</taxon>
        <taxon>Arthropoda</taxon>
        <taxon>Chelicerata</taxon>
        <taxon>Arachnida</taxon>
        <taxon>Araneae</taxon>
        <taxon>Araneomorphae</taxon>
        <taxon>Entelegynae</taxon>
        <taxon>Araneoidea</taxon>
        <taxon>Nephilidae</taxon>
        <taxon>Nephila</taxon>
    </lineage>
</organism>
<evidence type="ECO:0000313" key="2">
    <source>
        <dbReference type="Proteomes" id="UP000887013"/>
    </source>
</evidence>
<dbReference type="Proteomes" id="UP000887013">
    <property type="component" value="Unassembled WGS sequence"/>
</dbReference>
<keyword evidence="2" id="KW-1185">Reference proteome</keyword>
<protein>
    <submittedName>
        <fullName evidence="1">Uncharacterized protein</fullName>
    </submittedName>
</protein>
<proteinExistence type="predicted"/>